<dbReference type="RefSeq" id="WP_129755318.1">
    <property type="nucleotide sequence ID" value="NZ_JAFKAA010000002.1"/>
</dbReference>
<dbReference type="Proteomes" id="UP000293535">
    <property type="component" value="Unassembled WGS sequence"/>
</dbReference>
<proteinExistence type="predicted"/>
<reference evidence="4 5" key="1">
    <citation type="submission" date="2018-12" db="EMBL/GenBank/DDBJ databases">
        <title>Draft genome sequence of Haloarcula hispinica strain 18.1, an halophilic archaeon isolated from Chott El Jerid of Southern Tunisia.</title>
        <authorList>
            <person name="Najjari A."/>
            <person name="Ben Dhia O."/>
            <person name="Ferjani R."/>
            <person name="Mahjoubi M."/>
            <person name="Sghaier H."/>
            <person name="Elshahed M."/>
            <person name="Ouzari H.I."/>
            <person name="Cherid A."/>
            <person name="Youssef N."/>
        </authorList>
    </citation>
    <scope>NUCLEOTIDE SEQUENCE [LARGE SCALE GENOMIC DNA]</scope>
    <source>
        <strain evidence="4 5">18.1</strain>
    </source>
</reference>
<comment type="caution">
    <text evidence="4">The sequence shown here is derived from an EMBL/GenBank/DDBJ whole genome shotgun (WGS) entry which is preliminary data.</text>
</comment>
<dbReference type="SUPFAM" id="SSF53822">
    <property type="entry name" value="Periplasmic binding protein-like I"/>
    <property type="match status" value="1"/>
</dbReference>
<feature type="region of interest" description="Disordered" evidence="2">
    <location>
        <begin position="22"/>
        <end position="62"/>
    </location>
</feature>
<evidence type="ECO:0000256" key="1">
    <source>
        <dbReference type="ARBA" id="ARBA00022729"/>
    </source>
</evidence>
<sequence>MTGKQDRRAFLKVAGSTGVLGLTGLAGCSGDGGDGSSDGGDGGGGGDGSDGGSTGDSDGGMNVIKLGGSMSLTGDNADLGQLYKDAYELTIQRINESGGVEAGDGNTYELEMILRDDGTDASQSKSIYQELIDREGVDYLLGPYSSTVTLPASAVAAQNQKPMVEGGGASPEIFAQGNEWIFGLLPTANKYAKSYIDMCLAQDSTPESIAILAEDGTFSQSTAEGARNKISNTDLELVVDQTFPSDTSDLSTNLGKVRDSEADILLLCAHQKHNIILANQMESQDVNVDAAMGTVGSLNESFKDEAGANGDYMYGPSSWAVNADFDDPVYGKTGDFVSAIEENYDYTPDYHSAAGEAVILTYMNAFQNVDELNPTAVRDHIRQAEFSTVYGTVAFDDSGVIDKNMLVYQWQPESDLQIVYPDNVAQSDPVYPMPDWSER</sequence>
<keyword evidence="1" id="KW-0732">Signal</keyword>
<evidence type="ECO:0000259" key="3">
    <source>
        <dbReference type="Pfam" id="PF13458"/>
    </source>
</evidence>
<protein>
    <submittedName>
        <fullName evidence="4">Branched-chain amino acid ABC transporter substrate-binding protein</fullName>
    </submittedName>
</protein>
<dbReference type="Gene3D" id="3.40.50.2300">
    <property type="match status" value="2"/>
</dbReference>
<dbReference type="PANTHER" id="PTHR30483:SF37">
    <property type="entry name" value="ABC TRANSPORTER SUBSTRATE-BINDING PROTEIN"/>
    <property type="match status" value="1"/>
</dbReference>
<evidence type="ECO:0000313" key="4">
    <source>
        <dbReference type="EMBL" id="RYJ09764.1"/>
    </source>
</evidence>
<dbReference type="InterPro" id="IPR028081">
    <property type="entry name" value="Leu-bd"/>
</dbReference>
<dbReference type="PANTHER" id="PTHR30483">
    <property type="entry name" value="LEUCINE-SPECIFIC-BINDING PROTEIN"/>
    <property type="match status" value="1"/>
</dbReference>
<evidence type="ECO:0000256" key="2">
    <source>
        <dbReference type="SAM" id="MobiDB-lite"/>
    </source>
</evidence>
<evidence type="ECO:0000313" key="5">
    <source>
        <dbReference type="Proteomes" id="UP000293535"/>
    </source>
</evidence>
<dbReference type="CDD" id="cd06338">
    <property type="entry name" value="PBP1_ABC_ligand_binding-like"/>
    <property type="match status" value="1"/>
</dbReference>
<dbReference type="InterPro" id="IPR051010">
    <property type="entry name" value="BCAA_transport"/>
</dbReference>
<dbReference type="AlphaFoldDB" id="A0A482T0K3"/>
<name>A0A482T0K3_HALHI</name>
<feature type="domain" description="Leucine-binding protein" evidence="3">
    <location>
        <begin position="64"/>
        <end position="411"/>
    </location>
</feature>
<accession>A0A482T0K3</accession>
<dbReference type="Pfam" id="PF13458">
    <property type="entry name" value="Peripla_BP_6"/>
    <property type="match status" value="1"/>
</dbReference>
<feature type="compositionally biased region" description="Gly residues" evidence="2">
    <location>
        <begin position="27"/>
        <end position="58"/>
    </location>
</feature>
<organism evidence="4 5">
    <name type="scientific">Haloarcula hispanica</name>
    <dbReference type="NCBI Taxonomy" id="51589"/>
    <lineage>
        <taxon>Archaea</taxon>
        <taxon>Methanobacteriati</taxon>
        <taxon>Methanobacteriota</taxon>
        <taxon>Stenosarchaea group</taxon>
        <taxon>Halobacteria</taxon>
        <taxon>Halobacteriales</taxon>
        <taxon>Haloarculaceae</taxon>
        <taxon>Haloarcula</taxon>
    </lineage>
</organism>
<dbReference type="InterPro" id="IPR028082">
    <property type="entry name" value="Peripla_BP_I"/>
</dbReference>
<dbReference type="PROSITE" id="PS51257">
    <property type="entry name" value="PROKAR_LIPOPROTEIN"/>
    <property type="match status" value="1"/>
</dbReference>
<dbReference type="EMBL" id="RZIG01000002">
    <property type="protein sequence ID" value="RYJ09764.1"/>
    <property type="molecule type" value="Genomic_DNA"/>
</dbReference>
<gene>
    <name evidence="4" type="ORF">ELS20_06925</name>
</gene>